<dbReference type="Pfam" id="PF09335">
    <property type="entry name" value="VTT_dom"/>
    <property type="match status" value="1"/>
</dbReference>
<evidence type="ECO:0000256" key="4">
    <source>
        <dbReference type="ARBA" id="ARBA00022692"/>
    </source>
</evidence>
<proteinExistence type="inferred from homology"/>
<evidence type="ECO:0000256" key="8">
    <source>
        <dbReference type="SAM" id="Phobius"/>
    </source>
</evidence>
<gene>
    <name evidence="10" type="ORF">H9800_11245</name>
</gene>
<dbReference type="PANTHER" id="PTHR42709">
    <property type="entry name" value="ALKALINE PHOSPHATASE LIKE PROTEIN"/>
    <property type="match status" value="1"/>
</dbReference>
<evidence type="ECO:0000256" key="3">
    <source>
        <dbReference type="ARBA" id="ARBA00022475"/>
    </source>
</evidence>
<evidence type="ECO:0000259" key="9">
    <source>
        <dbReference type="Pfam" id="PF09335"/>
    </source>
</evidence>
<evidence type="ECO:0000256" key="6">
    <source>
        <dbReference type="ARBA" id="ARBA00023136"/>
    </source>
</evidence>
<feature type="transmembrane region" description="Helical" evidence="8">
    <location>
        <begin position="142"/>
        <end position="164"/>
    </location>
</feature>
<feature type="region of interest" description="Disordered" evidence="7">
    <location>
        <begin position="204"/>
        <end position="229"/>
    </location>
</feature>
<comment type="subcellular location">
    <subcellularLocation>
        <location evidence="1">Cell membrane</location>
        <topology evidence="1">Multi-pass membrane protein</topology>
    </subcellularLocation>
</comment>
<evidence type="ECO:0000256" key="5">
    <source>
        <dbReference type="ARBA" id="ARBA00022989"/>
    </source>
</evidence>
<reference evidence="10" key="1">
    <citation type="journal article" date="2021" name="PeerJ">
        <title>Extensive microbial diversity within the chicken gut microbiome revealed by metagenomics and culture.</title>
        <authorList>
            <person name="Gilroy R."/>
            <person name="Ravi A."/>
            <person name="Getino M."/>
            <person name="Pursley I."/>
            <person name="Horton D.L."/>
            <person name="Alikhan N.F."/>
            <person name="Baker D."/>
            <person name="Gharbi K."/>
            <person name="Hall N."/>
            <person name="Watson M."/>
            <person name="Adriaenssens E.M."/>
            <person name="Foster-Nyarko E."/>
            <person name="Jarju S."/>
            <person name="Secka A."/>
            <person name="Antonio M."/>
            <person name="Oren A."/>
            <person name="Chaudhuri R.R."/>
            <person name="La Ragione R."/>
            <person name="Hildebrand F."/>
            <person name="Pallen M.J."/>
        </authorList>
    </citation>
    <scope>NUCLEOTIDE SEQUENCE</scope>
    <source>
        <strain evidence="10">ChiHjej8B7-3636</strain>
    </source>
</reference>
<name>A0A9D2H685_9MICO</name>
<dbReference type="Proteomes" id="UP000824220">
    <property type="component" value="Unassembled WGS sequence"/>
</dbReference>
<dbReference type="GO" id="GO:0005886">
    <property type="term" value="C:plasma membrane"/>
    <property type="evidence" value="ECO:0007669"/>
    <property type="project" value="UniProtKB-SubCell"/>
</dbReference>
<feature type="transmembrane region" description="Helical" evidence="8">
    <location>
        <begin position="7"/>
        <end position="27"/>
    </location>
</feature>
<feature type="compositionally biased region" description="Polar residues" evidence="7">
    <location>
        <begin position="204"/>
        <end position="216"/>
    </location>
</feature>
<sequence length="229" mass="23637">MDFLTDVLMTLAMSAWVYPLVAGLSMIDALIPPVPSETIVIGAASLGAATGAPNMILLAVCAALGAFAGDTLTYLLGRRLGTTRFAWMRTPRARKAIGSAASGLERGGASAIFIARYIPVGRVAVNLTAGATGFSSRRFVPLSLAACATWAAYSVGIGLVAGSVLGDHPVLSVVLGVAVALIVGLIIDRARALLIHRREARQVPSSTPAKNSTGTHPTVVRKMTSRTSV</sequence>
<evidence type="ECO:0000256" key="7">
    <source>
        <dbReference type="SAM" id="MobiDB-lite"/>
    </source>
</evidence>
<evidence type="ECO:0000256" key="1">
    <source>
        <dbReference type="ARBA" id="ARBA00004651"/>
    </source>
</evidence>
<comment type="caution">
    <text evidence="10">The sequence shown here is derived from an EMBL/GenBank/DDBJ whole genome shotgun (WGS) entry which is preliminary data.</text>
</comment>
<dbReference type="AlphaFoldDB" id="A0A9D2H685"/>
<keyword evidence="3" id="KW-1003">Cell membrane</keyword>
<keyword evidence="5 8" id="KW-1133">Transmembrane helix</keyword>
<feature type="domain" description="VTT" evidence="9">
    <location>
        <begin position="34"/>
        <end position="158"/>
    </location>
</feature>
<feature type="transmembrane region" description="Helical" evidence="8">
    <location>
        <begin position="55"/>
        <end position="76"/>
    </location>
</feature>
<keyword evidence="6 8" id="KW-0472">Membrane</keyword>
<feature type="transmembrane region" description="Helical" evidence="8">
    <location>
        <begin position="170"/>
        <end position="187"/>
    </location>
</feature>
<dbReference type="InterPro" id="IPR032816">
    <property type="entry name" value="VTT_dom"/>
</dbReference>
<evidence type="ECO:0000256" key="2">
    <source>
        <dbReference type="ARBA" id="ARBA00010792"/>
    </source>
</evidence>
<dbReference type="EMBL" id="DXAM01000152">
    <property type="protein sequence ID" value="HJA05422.1"/>
    <property type="molecule type" value="Genomic_DNA"/>
</dbReference>
<evidence type="ECO:0000313" key="10">
    <source>
        <dbReference type="EMBL" id="HJA05422.1"/>
    </source>
</evidence>
<organism evidence="10 11">
    <name type="scientific">Candidatus Microbacterium stercoravium</name>
    <dbReference type="NCBI Taxonomy" id="2838697"/>
    <lineage>
        <taxon>Bacteria</taxon>
        <taxon>Bacillati</taxon>
        <taxon>Actinomycetota</taxon>
        <taxon>Actinomycetes</taxon>
        <taxon>Micrococcales</taxon>
        <taxon>Microbacteriaceae</taxon>
        <taxon>Microbacterium</taxon>
    </lineage>
</organism>
<keyword evidence="4 8" id="KW-0812">Transmembrane</keyword>
<dbReference type="InterPro" id="IPR051311">
    <property type="entry name" value="DedA_domain"/>
</dbReference>
<accession>A0A9D2H685</accession>
<dbReference type="PANTHER" id="PTHR42709:SF6">
    <property type="entry name" value="UNDECAPRENYL PHOSPHATE TRANSPORTER A"/>
    <property type="match status" value="1"/>
</dbReference>
<reference evidence="10" key="2">
    <citation type="submission" date="2021-04" db="EMBL/GenBank/DDBJ databases">
        <authorList>
            <person name="Gilroy R."/>
        </authorList>
    </citation>
    <scope>NUCLEOTIDE SEQUENCE</scope>
    <source>
        <strain evidence="10">ChiHjej8B7-3636</strain>
    </source>
</reference>
<comment type="similarity">
    <text evidence="2">Belongs to the DedA family.</text>
</comment>
<protein>
    <submittedName>
        <fullName evidence="10">DedA family protein</fullName>
    </submittedName>
</protein>
<evidence type="ECO:0000313" key="11">
    <source>
        <dbReference type="Proteomes" id="UP000824220"/>
    </source>
</evidence>